<name>A0ABP9D7M3_9ACTN</name>
<evidence type="ECO:0000259" key="1">
    <source>
        <dbReference type="Pfam" id="PF10544"/>
    </source>
</evidence>
<sequence length="163" mass="17917">MEAIPSLSAPMETRLAEYTELLSAGLLPVYSLPRVARDVERAVLDRAWSHAANPYGGHRLYVLSVAGSHRRVKIGQATDARVRIATHQNEYHVNGHGLVDAWISDPLPDAIAAERAVRALLRLLDVSAGHRREEYPNAPFALIRGAAITVTDPVSADRQRDLE</sequence>
<gene>
    <name evidence="2" type="ORF">GCM10023235_02310</name>
</gene>
<feature type="domain" description="Bacteriophage T5 Orf172 DNA-binding" evidence="1">
    <location>
        <begin position="60"/>
        <end position="135"/>
    </location>
</feature>
<dbReference type="Proteomes" id="UP001501752">
    <property type="component" value="Unassembled WGS sequence"/>
</dbReference>
<evidence type="ECO:0000313" key="3">
    <source>
        <dbReference type="Proteomes" id="UP001501752"/>
    </source>
</evidence>
<keyword evidence="3" id="KW-1185">Reference proteome</keyword>
<dbReference type="Pfam" id="PF10544">
    <property type="entry name" value="T5orf172"/>
    <property type="match status" value="1"/>
</dbReference>
<dbReference type="RefSeq" id="WP_345694845.1">
    <property type="nucleotide sequence ID" value="NZ_BAABIS010000001.1"/>
</dbReference>
<comment type="caution">
    <text evidence="2">The sequence shown here is derived from an EMBL/GenBank/DDBJ whole genome shotgun (WGS) entry which is preliminary data.</text>
</comment>
<organism evidence="2 3">
    <name type="scientific">Kitasatospora terrestris</name>
    <dbReference type="NCBI Taxonomy" id="258051"/>
    <lineage>
        <taxon>Bacteria</taxon>
        <taxon>Bacillati</taxon>
        <taxon>Actinomycetota</taxon>
        <taxon>Actinomycetes</taxon>
        <taxon>Kitasatosporales</taxon>
        <taxon>Streptomycetaceae</taxon>
        <taxon>Kitasatospora</taxon>
    </lineage>
</organism>
<dbReference type="EMBL" id="BAABIS010000001">
    <property type="protein sequence ID" value="GAA4831640.1"/>
    <property type="molecule type" value="Genomic_DNA"/>
</dbReference>
<evidence type="ECO:0000313" key="2">
    <source>
        <dbReference type="EMBL" id="GAA4831640.1"/>
    </source>
</evidence>
<accession>A0ABP9D7M3</accession>
<protein>
    <recommendedName>
        <fullName evidence="1">Bacteriophage T5 Orf172 DNA-binding domain-containing protein</fullName>
    </recommendedName>
</protein>
<reference evidence="3" key="1">
    <citation type="journal article" date="2019" name="Int. J. Syst. Evol. Microbiol.">
        <title>The Global Catalogue of Microorganisms (GCM) 10K type strain sequencing project: providing services to taxonomists for standard genome sequencing and annotation.</title>
        <authorList>
            <consortium name="The Broad Institute Genomics Platform"/>
            <consortium name="The Broad Institute Genome Sequencing Center for Infectious Disease"/>
            <person name="Wu L."/>
            <person name="Ma J."/>
        </authorList>
    </citation>
    <scope>NUCLEOTIDE SEQUENCE [LARGE SCALE GENOMIC DNA]</scope>
    <source>
        <strain evidence="3">JCM 13006</strain>
    </source>
</reference>
<dbReference type="InterPro" id="IPR018306">
    <property type="entry name" value="Phage_T5_Orf172_DNA-bd"/>
</dbReference>
<proteinExistence type="predicted"/>